<proteinExistence type="predicted"/>
<dbReference type="RefSeq" id="WP_015018726.1">
    <property type="nucleotide sequence ID" value="NC_018719.1"/>
</dbReference>
<dbReference type="KEGG" id="nga:Ngar_c12490"/>
<accession>K0IMT6</accession>
<dbReference type="EMBL" id="CP002408">
    <property type="protein sequence ID" value="AFU58189.1"/>
    <property type="molecule type" value="Genomic_DNA"/>
</dbReference>
<keyword evidence="2" id="KW-1185">Reference proteome</keyword>
<sequence>MLFTDDECAKFLKERYQEPVFCYGPYKVIGWSDDPAVLKWFMGVSLVRALKLLATKNKKFRDPVKKMLISVNHALEFDKDYFLHGLMLMTLSAPFVHPWAKKIVCDILGIKEAHFQKIKPAIDGALKGRNGLQFLEGLADSDSSMPSYVHVKDPLKD</sequence>
<evidence type="ECO:0000313" key="1">
    <source>
        <dbReference type="EMBL" id="AFU58189.1"/>
    </source>
</evidence>
<dbReference type="InParanoid" id="K0IMT6"/>
<reference evidence="1 2" key="1">
    <citation type="journal article" date="2012" name="Environ. Microbiol.">
        <title>The genome of the ammonia-oxidizing Candidatus Nitrososphaera gargensis: insights into metabolic versatility and environmental adaptations.</title>
        <authorList>
            <person name="Spang A."/>
            <person name="Poehlein A."/>
            <person name="Offre P."/>
            <person name="Zumbragel S."/>
            <person name="Haider S."/>
            <person name="Rychlik N."/>
            <person name="Nowka B."/>
            <person name="Schmeisser C."/>
            <person name="Lebedeva E.V."/>
            <person name="Rattei T."/>
            <person name="Bohm C."/>
            <person name="Schmid M."/>
            <person name="Galushko A."/>
            <person name="Hatzenpichler R."/>
            <person name="Weinmaier T."/>
            <person name="Daniel R."/>
            <person name="Schleper C."/>
            <person name="Spieck E."/>
            <person name="Streit W."/>
            <person name="Wagner M."/>
        </authorList>
    </citation>
    <scope>NUCLEOTIDE SEQUENCE [LARGE SCALE GENOMIC DNA]</scope>
    <source>
        <strain evidence="2">Ga9.2</strain>
    </source>
</reference>
<dbReference type="Proteomes" id="UP000008037">
    <property type="component" value="Chromosome"/>
</dbReference>
<evidence type="ECO:0000313" key="2">
    <source>
        <dbReference type="Proteomes" id="UP000008037"/>
    </source>
</evidence>
<name>K0IMT6_NITGG</name>
<protein>
    <submittedName>
        <fullName evidence="1">Uncharacterized protein</fullName>
    </submittedName>
</protein>
<dbReference type="STRING" id="1237085.Ngar_c12490"/>
<dbReference type="AlphaFoldDB" id="K0IMT6"/>
<dbReference type="GeneID" id="13797508"/>
<organism evidence="1 2">
    <name type="scientific">Nitrososphaera gargensis (strain Ga9.2)</name>
    <dbReference type="NCBI Taxonomy" id="1237085"/>
    <lineage>
        <taxon>Archaea</taxon>
        <taxon>Nitrososphaerota</taxon>
        <taxon>Nitrososphaeria</taxon>
        <taxon>Nitrososphaerales</taxon>
        <taxon>Nitrososphaeraceae</taxon>
        <taxon>Nitrososphaera</taxon>
    </lineage>
</organism>
<gene>
    <name evidence="1" type="ordered locus">Ngar_c12490</name>
</gene>
<dbReference type="HOGENOM" id="CLU_1674042_0_0_2"/>
<dbReference type="BioCyc" id="CNIT1237085:G1324-1247-MONOMER"/>